<reference evidence="1 2" key="1">
    <citation type="submission" date="2015-08" db="EMBL/GenBank/DDBJ databases">
        <title>Emmonsia species relationships and genome sequence.</title>
        <authorList>
            <person name="Cuomo C.A."/>
            <person name="Schwartz I.S."/>
            <person name="Kenyon C."/>
            <person name="De Hoog G.S."/>
            <person name="Govender N.P."/>
            <person name="Botha A."/>
            <person name="Moreno L."/>
            <person name="De Vries M."/>
            <person name="Munoz J.F."/>
            <person name="Stielow J.B."/>
        </authorList>
    </citation>
    <scope>NUCLEOTIDE SEQUENCE [LARGE SCALE GENOMIC DNA]</scope>
    <source>
        <strain evidence="1 2">EI222</strain>
    </source>
</reference>
<comment type="caution">
    <text evidence="1">The sequence shown here is derived from an EMBL/GenBank/DDBJ whole genome shotgun (WGS) entry which is preliminary data.</text>
</comment>
<evidence type="ECO:0000313" key="2">
    <source>
        <dbReference type="Proteomes" id="UP000242791"/>
    </source>
</evidence>
<keyword evidence="2" id="KW-1185">Reference proteome</keyword>
<dbReference type="AlphaFoldDB" id="A0A1J9QB19"/>
<gene>
    <name evidence="1" type="ORF">ACJ73_02894</name>
</gene>
<dbReference type="Proteomes" id="UP000242791">
    <property type="component" value="Unassembled WGS sequence"/>
</dbReference>
<dbReference type="VEuPathDB" id="FungiDB:ACJ73_02894"/>
<evidence type="ECO:0000313" key="1">
    <source>
        <dbReference type="EMBL" id="OJD25737.1"/>
    </source>
</evidence>
<sequence length="91" mass="10448">MDNFVQGKLSITLKILQYFSLNSLPRHGPWVSRHRDDEGQYLASVCFRLDQAEPLLGPHSVFRLGYVLADKLAAVRLGEDDDNDEDEMRTR</sequence>
<dbReference type="EMBL" id="LGTZ01000327">
    <property type="protein sequence ID" value="OJD25737.1"/>
    <property type="molecule type" value="Genomic_DNA"/>
</dbReference>
<protein>
    <submittedName>
        <fullName evidence="1">Uncharacterized protein</fullName>
    </submittedName>
</protein>
<name>A0A1J9QB19_9EURO</name>
<accession>A0A1J9QB19</accession>
<proteinExistence type="predicted"/>
<organism evidence="1 2">
    <name type="scientific">Blastomyces percursus</name>
    <dbReference type="NCBI Taxonomy" id="1658174"/>
    <lineage>
        <taxon>Eukaryota</taxon>
        <taxon>Fungi</taxon>
        <taxon>Dikarya</taxon>
        <taxon>Ascomycota</taxon>
        <taxon>Pezizomycotina</taxon>
        <taxon>Eurotiomycetes</taxon>
        <taxon>Eurotiomycetidae</taxon>
        <taxon>Onygenales</taxon>
        <taxon>Ajellomycetaceae</taxon>
        <taxon>Blastomyces</taxon>
    </lineage>
</organism>